<gene>
    <name evidence="7 8" type="primary">flhA</name>
    <name evidence="8" type="ORF">E9934_08705</name>
</gene>
<comment type="caution">
    <text evidence="8">The sequence shown here is derived from an EMBL/GenBank/DDBJ whole genome shotgun (WGS) entry which is preliminary data.</text>
</comment>
<evidence type="ECO:0000313" key="8">
    <source>
        <dbReference type="EMBL" id="THV14722.1"/>
    </source>
</evidence>
<keyword evidence="7" id="KW-0653">Protein transport</keyword>
<evidence type="ECO:0000256" key="3">
    <source>
        <dbReference type="ARBA" id="ARBA00022475"/>
    </source>
</evidence>
<comment type="function">
    <text evidence="7">Required for formation of the rod structure of the flagellar apparatus. Together with FliI and FliH, may constitute the export apparatus of flagellin.</text>
</comment>
<keyword evidence="4 7" id="KW-0812">Transmembrane</keyword>
<dbReference type="PROSITE" id="PS00994">
    <property type="entry name" value="FHIPEP"/>
    <property type="match status" value="1"/>
</dbReference>
<dbReference type="Gene3D" id="1.10.8.540">
    <property type="entry name" value="FHIPEP family, domain 3"/>
    <property type="match status" value="1"/>
</dbReference>
<feature type="transmembrane region" description="Helical" evidence="7">
    <location>
        <begin position="100"/>
        <end position="126"/>
    </location>
</feature>
<dbReference type="NCBIfam" id="TIGR01398">
    <property type="entry name" value="FlhA"/>
    <property type="match status" value="1"/>
</dbReference>
<dbReference type="Proteomes" id="UP000307087">
    <property type="component" value="Unassembled WGS sequence"/>
</dbReference>
<comment type="similarity">
    <text evidence="2 7">Belongs to the FHIPEP (flagella/HR/invasion proteins export pore) family.</text>
</comment>
<reference evidence="8 9" key="1">
    <citation type="journal article" date="2009" name="Int. J. Syst. Evol. Microbiol.">
        <title>Nocardioides caeni sp. nov., isolated from wastewater.</title>
        <authorList>
            <person name="Yoon J.H."/>
            <person name="Kang S.J."/>
            <person name="Park S."/>
            <person name="Kim W."/>
            <person name="Oh T.K."/>
        </authorList>
    </citation>
    <scope>NUCLEOTIDE SEQUENCE [LARGE SCALE GENOMIC DNA]</scope>
    <source>
        <strain evidence="8 9">DSM 23134</strain>
    </source>
</reference>
<keyword evidence="7" id="KW-1006">Bacterial flagellum protein export</keyword>
<feature type="transmembrane region" description="Helical" evidence="7">
    <location>
        <begin position="68"/>
        <end position="88"/>
    </location>
</feature>
<feature type="transmembrane region" description="Helical" evidence="7">
    <location>
        <begin position="280"/>
        <end position="309"/>
    </location>
</feature>
<evidence type="ECO:0000313" key="9">
    <source>
        <dbReference type="Proteomes" id="UP000307087"/>
    </source>
</evidence>
<keyword evidence="3 7" id="KW-1003">Cell membrane</keyword>
<evidence type="ECO:0000256" key="4">
    <source>
        <dbReference type="ARBA" id="ARBA00022692"/>
    </source>
</evidence>
<dbReference type="GO" id="GO:0009306">
    <property type="term" value="P:protein secretion"/>
    <property type="evidence" value="ECO:0007669"/>
    <property type="project" value="InterPro"/>
</dbReference>
<keyword evidence="7" id="KW-1005">Bacterial flagellum biogenesis</keyword>
<evidence type="ECO:0000256" key="7">
    <source>
        <dbReference type="RuleBase" id="RU364093"/>
    </source>
</evidence>
<feature type="transmembrane region" description="Helical" evidence="7">
    <location>
        <begin position="195"/>
        <end position="217"/>
    </location>
</feature>
<dbReference type="GO" id="GO:0005886">
    <property type="term" value="C:plasma membrane"/>
    <property type="evidence" value="ECO:0007669"/>
    <property type="project" value="UniProtKB-SubCell"/>
</dbReference>
<dbReference type="Pfam" id="PF00771">
    <property type="entry name" value="FHIPEP"/>
    <property type="match status" value="1"/>
</dbReference>
<feature type="transmembrane region" description="Helical" evidence="7">
    <location>
        <begin position="237"/>
        <end position="259"/>
    </location>
</feature>
<sequence>MSTPRPSKSLTRLGVPLGIILIVVMLVVPLPAVVLDLLIALNITGALLVLMVAMFIHKPLEFAAFPSVILVMTLFRLALNVSATRLVLRDGYAGKVIDTFGHFVVGGSLIIGLIVFAILLVIQFVVITNGAGRVAEVGARFTLDAMPGKQMAIDADLNSGLIDEEEARRRRAEVHAEADFHGAMDGASKFVKGDAIAAIVITLVNLVGGFAIGVAQHGMPFGEAVNTYSLLSIGDGLVSQVPALLLSVATGLIVTRSVADSDMGSDIVGQLFARRMPLRVAGFGALGLCLIPGLPKLPFLIAGGVMLIAASRIDEDADAVGADLAATGAAGELAEVPDTPEALVAEIRVDPLGLELSADLIDLVDTRTGGDLLDRVKALRRKVAGELGIVIPPVRTRDNLELPPHTYAITLFGAEVARGEAPRGTVLAIGDFLGSLPGTPTQEPVFGLEAKWIPAELRHQAEIGGATVVDRASVVTTHLSEVVHQHAGRLLGREDVRMLTDVVKRSHPVVIEELTPTLLPLGEVQRVLRALLDERIPIRDLVRIFEALSIRASISKDLDGLVEAARAALEPSLAAPYVTDGVLHAITFEPVLEQHLLEGLRPTDQGAVIVIDPDLAQTMLMGLSQSAQTCENTGARPVLVCAPQVRAAVRRMVAPALERLPVLAYSELAAAREVRSVAVISAAGARPALAEVGA</sequence>
<dbReference type="AlphaFoldDB" id="A0A4S8NFN6"/>
<evidence type="ECO:0000256" key="2">
    <source>
        <dbReference type="ARBA" id="ARBA00008835"/>
    </source>
</evidence>
<proteinExistence type="inferred from homology"/>
<dbReference type="PRINTS" id="PR00949">
    <property type="entry name" value="TYPE3IMAPROT"/>
</dbReference>
<name>A0A4S8NFN6_9ACTN</name>
<organism evidence="8 9">
    <name type="scientific">Nocardioides caeni</name>
    <dbReference type="NCBI Taxonomy" id="574700"/>
    <lineage>
        <taxon>Bacteria</taxon>
        <taxon>Bacillati</taxon>
        <taxon>Actinomycetota</taxon>
        <taxon>Actinomycetes</taxon>
        <taxon>Propionibacteriales</taxon>
        <taxon>Nocardioidaceae</taxon>
        <taxon>Nocardioides</taxon>
    </lineage>
</organism>
<comment type="subcellular location">
    <subcellularLocation>
        <location evidence="1 7">Cell membrane</location>
        <topology evidence="1 7">Multi-pass membrane protein</topology>
    </subcellularLocation>
</comment>
<dbReference type="Gene3D" id="3.40.30.60">
    <property type="entry name" value="FHIPEP family, domain 1"/>
    <property type="match status" value="1"/>
</dbReference>
<evidence type="ECO:0000256" key="5">
    <source>
        <dbReference type="ARBA" id="ARBA00022989"/>
    </source>
</evidence>
<dbReference type="OrthoDB" id="9759185at2"/>
<dbReference type="EMBL" id="STGW01000004">
    <property type="protein sequence ID" value="THV14722.1"/>
    <property type="molecule type" value="Genomic_DNA"/>
</dbReference>
<feature type="transmembrane region" description="Helical" evidence="7">
    <location>
        <begin position="12"/>
        <end position="31"/>
    </location>
</feature>
<feature type="transmembrane region" description="Helical" evidence="7">
    <location>
        <begin position="37"/>
        <end position="56"/>
    </location>
</feature>
<keyword evidence="7" id="KW-0813">Transport</keyword>
<keyword evidence="8" id="KW-0966">Cell projection</keyword>
<dbReference type="RefSeq" id="WP_136562484.1">
    <property type="nucleotide sequence ID" value="NZ_BAABLS010000003.1"/>
</dbReference>
<keyword evidence="9" id="KW-1185">Reference proteome</keyword>
<evidence type="ECO:0000256" key="6">
    <source>
        <dbReference type="ARBA" id="ARBA00023136"/>
    </source>
</evidence>
<dbReference type="GO" id="GO:0044780">
    <property type="term" value="P:bacterial-type flagellum assembly"/>
    <property type="evidence" value="ECO:0007669"/>
    <property type="project" value="InterPro"/>
</dbReference>
<dbReference type="InterPro" id="IPR042194">
    <property type="entry name" value="FHIPEP_1"/>
</dbReference>
<dbReference type="InterPro" id="IPR042196">
    <property type="entry name" value="FHIPEP_4"/>
</dbReference>
<dbReference type="InterPro" id="IPR001712">
    <property type="entry name" value="T3SS_FHIPEP"/>
</dbReference>
<dbReference type="InterPro" id="IPR042193">
    <property type="entry name" value="FHIPEP_3"/>
</dbReference>
<keyword evidence="6 7" id="KW-0472">Membrane</keyword>
<dbReference type="Gene3D" id="3.40.50.12790">
    <property type="entry name" value="FHIPEP family, domain 4"/>
    <property type="match status" value="1"/>
</dbReference>
<keyword evidence="8" id="KW-0969">Cilium</keyword>
<dbReference type="InterPro" id="IPR006301">
    <property type="entry name" value="FlhA"/>
</dbReference>
<dbReference type="PIRSF" id="PIRSF005419">
    <property type="entry name" value="FlhA"/>
    <property type="match status" value="1"/>
</dbReference>
<protein>
    <recommendedName>
        <fullName evidence="7">Flagellar biosynthesis protein FlhA</fullName>
    </recommendedName>
</protein>
<keyword evidence="8" id="KW-0282">Flagellum</keyword>
<evidence type="ECO:0000256" key="1">
    <source>
        <dbReference type="ARBA" id="ARBA00004651"/>
    </source>
</evidence>
<keyword evidence="5 7" id="KW-1133">Transmembrane helix</keyword>
<dbReference type="PANTHER" id="PTHR30161:SF1">
    <property type="entry name" value="FLAGELLAR BIOSYNTHESIS PROTEIN FLHA-RELATED"/>
    <property type="match status" value="1"/>
</dbReference>
<dbReference type="InterPro" id="IPR025505">
    <property type="entry name" value="FHIPEP_CS"/>
</dbReference>
<accession>A0A4S8NFN6</accession>
<dbReference type="PANTHER" id="PTHR30161">
    <property type="entry name" value="FLAGELLAR EXPORT PROTEIN, MEMBRANE FLHA SUBUNIT-RELATED"/>
    <property type="match status" value="1"/>
</dbReference>